<name>A0ABD3Q914_9STRA</name>
<organism evidence="2 3">
    <name type="scientific">Stephanodiscus triporus</name>
    <dbReference type="NCBI Taxonomy" id="2934178"/>
    <lineage>
        <taxon>Eukaryota</taxon>
        <taxon>Sar</taxon>
        <taxon>Stramenopiles</taxon>
        <taxon>Ochrophyta</taxon>
        <taxon>Bacillariophyta</taxon>
        <taxon>Coscinodiscophyceae</taxon>
        <taxon>Thalassiosirophycidae</taxon>
        <taxon>Stephanodiscales</taxon>
        <taxon>Stephanodiscaceae</taxon>
        <taxon>Stephanodiscus</taxon>
    </lineage>
</organism>
<protein>
    <submittedName>
        <fullName evidence="2">Uncharacterized protein</fullName>
    </submittedName>
</protein>
<dbReference type="AlphaFoldDB" id="A0ABD3Q914"/>
<evidence type="ECO:0000313" key="2">
    <source>
        <dbReference type="EMBL" id="KAL3796838.1"/>
    </source>
</evidence>
<reference evidence="2 3" key="1">
    <citation type="submission" date="2024-10" db="EMBL/GenBank/DDBJ databases">
        <title>Updated reference genomes for cyclostephanoid diatoms.</title>
        <authorList>
            <person name="Roberts W.R."/>
            <person name="Alverson A.J."/>
        </authorList>
    </citation>
    <scope>NUCLEOTIDE SEQUENCE [LARGE SCALE GENOMIC DNA]</scope>
    <source>
        <strain evidence="2 3">AJA276-08</strain>
    </source>
</reference>
<comment type="caution">
    <text evidence="2">The sequence shown here is derived from an EMBL/GenBank/DDBJ whole genome shotgun (WGS) entry which is preliminary data.</text>
</comment>
<evidence type="ECO:0000256" key="1">
    <source>
        <dbReference type="SAM" id="MobiDB-lite"/>
    </source>
</evidence>
<dbReference type="Proteomes" id="UP001530315">
    <property type="component" value="Unassembled WGS sequence"/>
</dbReference>
<feature type="region of interest" description="Disordered" evidence="1">
    <location>
        <begin position="95"/>
        <end position="128"/>
    </location>
</feature>
<feature type="region of interest" description="Disordered" evidence="1">
    <location>
        <begin position="58"/>
        <end position="79"/>
    </location>
</feature>
<dbReference type="EMBL" id="JALLAZ020000371">
    <property type="protein sequence ID" value="KAL3796838.1"/>
    <property type="molecule type" value="Genomic_DNA"/>
</dbReference>
<accession>A0ABD3Q914</accession>
<sequence length="405" mass="43447">MKANSSSARAASAVPLIVSLLAVVVLLVVSVVADRATFSFSSSSSTSRRLAAAFLASPPSTTTTTTTTTSTSTSTKTTTKMALPTRATVAEIEDSLAPPAVTSSSTERTKKSSPRMMMGDDADAAADPLDGTRWRVSLSVGRESGTWMPADWGRSGSRINVSFVVEFSSSPSYDRDDLLGRGGGRSGRDDNGAFAAHDDVAKVLRVVDGIAVLGPSISEGERTYAMRDGGWRVSRGEGPLGTDLLRFFVEVDDDRIMHADGDVYVPKGRVYCSCGHFPFATGDEMSSSMSSASSDARESLVVELRNIEERIAGMRKRKDGIRNPFALDGIRISREISRLTREAGLVNYKLNLAAVRDPDRRLLRFTKDGNVGLTREGGVCCQVNKGPIVEYHILGRFGIASVDRD</sequence>
<gene>
    <name evidence="2" type="ORF">ACHAW5_002524</name>
</gene>
<evidence type="ECO:0000313" key="3">
    <source>
        <dbReference type="Proteomes" id="UP001530315"/>
    </source>
</evidence>
<keyword evidence="3" id="KW-1185">Reference proteome</keyword>
<proteinExistence type="predicted"/>